<dbReference type="RefSeq" id="WP_060348952.1">
    <property type="nucleotide sequence ID" value="NZ_LPLZ01000092.1"/>
</dbReference>
<gene>
    <name evidence="3" type="ORF">WT83_31885</name>
</gene>
<accession>A0A108E3W0</accession>
<feature type="chain" id="PRO_5007130031" description="Lipoprotein" evidence="2">
    <location>
        <begin position="25"/>
        <end position="109"/>
    </location>
</feature>
<organism evidence="3 4">
    <name type="scientific">Burkholderia territorii</name>
    <dbReference type="NCBI Taxonomy" id="1503055"/>
    <lineage>
        <taxon>Bacteria</taxon>
        <taxon>Pseudomonadati</taxon>
        <taxon>Pseudomonadota</taxon>
        <taxon>Betaproteobacteria</taxon>
        <taxon>Burkholderiales</taxon>
        <taxon>Burkholderiaceae</taxon>
        <taxon>Burkholderia</taxon>
        <taxon>Burkholderia cepacia complex</taxon>
    </lineage>
</organism>
<evidence type="ECO:0000313" key="4">
    <source>
        <dbReference type="Proteomes" id="UP000068016"/>
    </source>
</evidence>
<keyword evidence="2" id="KW-0732">Signal</keyword>
<name>A0A108E3W0_9BURK</name>
<dbReference type="PROSITE" id="PS51257">
    <property type="entry name" value="PROKAR_LIPOPROTEIN"/>
    <property type="match status" value="1"/>
</dbReference>
<feature type="signal peptide" evidence="2">
    <location>
        <begin position="1"/>
        <end position="24"/>
    </location>
</feature>
<protein>
    <recommendedName>
        <fullName evidence="5">Lipoprotein</fullName>
    </recommendedName>
</protein>
<comment type="caution">
    <text evidence="3">The sequence shown here is derived from an EMBL/GenBank/DDBJ whole genome shotgun (WGS) entry which is preliminary data.</text>
</comment>
<evidence type="ECO:0000256" key="1">
    <source>
        <dbReference type="SAM" id="MobiDB-lite"/>
    </source>
</evidence>
<sequence length="109" mass="11071">MKPFTCSASIAAMIACALALSACATEPASPLPPDVAGQNTQASQTAQAGQAAPPLVGGDRDAHGCIGSAGYAWCERTQQCERPWELAKAHGFANSAQGYAQFCRGGASN</sequence>
<evidence type="ECO:0008006" key="5">
    <source>
        <dbReference type="Google" id="ProtNLM"/>
    </source>
</evidence>
<dbReference type="Proteomes" id="UP000068016">
    <property type="component" value="Unassembled WGS sequence"/>
</dbReference>
<feature type="compositionally biased region" description="Low complexity" evidence="1">
    <location>
        <begin position="36"/>
        <end position="52"/>
    </location>
</feature>
<proteinExistence type="predicted"/>
<reference evidence="3 4" key="1">
    <citation type="submission" date="2015-11" db="EMBL/GenBank/DDBJ databases">
        <title>Expanding the genomic diversity of Burkholderia species for the development of highly accurate diagnostics.</title>
        <authorList>
            <person name="Sahl J."/>
            <person name="Keim P."/>
            <person name="Wagner D."/>
        </authorList>
    </citation>
    <scope>NUCLEOTIDE SEQUENCE [LARGE SCALE GENOMIC DNA]</scope>
    <source>
        <strain evidence="3 4">MSMB793WGS</strain>
    </source>
</reference>
<evidence type="ECO:0000256" key="2">
    <source>
        <dbReference type="SAM" id="SignalP"/>
    </source>
</evidence>
<evidence type="ECO:0000313" key="3">
    <source>
        <dbReference type="EMBL" id="KWN04221.1"/>
    </source>
</evidence>
<feature type="region of interest" description="Disordered" evidence="1">
    <location>
        <begin position="29"/>
        <end position="56"/>
    </location>
</feature>
<dbReference type="EMBL" id="LPLZ01000092">
    <property type="protein sequence ID" value="KWN04221.1"/>
    <property type="molecule type" value="Genomic_DNA"/>
</dbReference>
<dbReference type="AlphaFoldDB" id="A0A108E3W0"/>